<name>A0AAV4ZYI9_9AGAM</name>
<protein>
    <submittedName>
        <fullName evidence="2">Uncharacterized protein</fullName>
    </submittedName>
</protein>
<organism evidence="2 3">
    <name type="scientific">Clathrus columnatus</name>
    <dbReference type="NCBI Taxonomy" id="1419009"/>
    <lineage>
        <taxon>Eukaryota</taxon>
        <taxon>Fungi</taxon>
        <taxon>Dikarya</taxon>
        <taxon>Basidiomycota</taxon>
        <taxon>Agaricomycotina</taxon>
        <taxon>Agaricomycetes</taxon>
        <taxon>Phallomycetidae</taxon>
        <taxon>Phallales</taxon>
        <taxon>Clathraceae</taxon>
        <taxon>Clathrus</taxon>
    </lineage>
</organism>
<dbReference type="AlphaFoldDB" id="A0AAV4ZYI9"/>
<keyword evidence="3" id="KW-1185">Reference proteome</keyword>
<feature type="compositionally biased region" description="Basic and acidic residues" evidence="1">
    <location>
        <begin position="319"/>
        <end position="339"/>
    </location>
</feature>
<feature type="region of interest" description="Disordered" evidence="1">
    <location>
        <begin position="410"/>
        <end position="430"/>
    </location>
</feature>
<feature type="compositionally biased region" description="Low complexity" evidence="1">
    <location>
        <begin position="357"/>
        <end position="370"/>
    </location>
</feature>
<dbReference type="EMBL" id="BPWL01000002">
    <property type="protein sequence ID" value="GJJ07366.1"/>
    <property type="molecule type" value="Genomic_DNA"/>
</dbReference>
<evidence type="ECO:0000313" key="2">
    <source>
        <dbReference type="EMBL" id="GJJ07366.1"/>
    </source>
</evidence>
<evidence type="ECO:0000256" key="1">
    <source>
        <dbReference type="SAM" id="MobiDB-lite"/>
    </source>
</evidence>
<reference evidence="2" key="1">
    <citation type="submission" date="2021-10" db="EMBL/GenBank/DDBJ databases">
        <title>De novo Genome Assembly of Clathrus columnatus (Basidiomycota, Fungi) Using Illumina and Nanopore Sequence Data.</title>
        <authorList>
            <person name="Ogiso-Tanaka E."/>
            <person name="Itagaki H."/>
            <person name="Hosoya T."/>
            <person name="Hosaka K."/>
        </authorList>
    </citation>
    <scope>NUCLEOTIDE SEQUENCE</scope>
    <source>
        <strain evidence="2">MO-923</strain>
    </source>
</reference>
<dbReference type="Proteomes" id="UP001050691">
    <property type="component" value="Unassembled WGS sequence"/>
</dbReference>
<evidence type="ECO:0000313" key="3">
    <source>
        <dbReference type="Proteomes" id="UP001050691"/>
    </source>
</evidence>
<feature type="region of interest" description="Disordered" evidence="1">
    <location>
        <begin position="297"/>
        <end position="381"/>
    </location>
</feature>
<accession>A0AAV4ZYI9</accession>
<comment type="caution">
    <text evidence="2">The sequence shown here is derived from an EMBL/GenBank/DDBJ whole genome shotgun (WGS) entry which is preliminary data.</text>
</comment>
<proteinExistence type="predicted"/>
<sequence>MATSTPNTRASLLAGLRTGGVRSTSQPFSVPHTAAPTGHFNVPRYVSAAHPMNSFPDEDDEIDQLSELTSQFAFDTRMNGQQFPMTASAVESNLMFQRQQQQMLSNQSAALNSNFVGNVYNSNGQQLDLQAQMLQMEMLKYQALQQQAQYQAEFIAQTQRQLHSAQPHYARSFEPMTAAPNVTSFDHRANAIAQLRARQLDRLSIPSNEDYVSGPMTASIDGKFGSRALNPHAASFMSRFGDHEGSLYSPLQSPPPITPGRTTVISGGTSLGTMAAPSPNVSTPSKSDVAVSWRRGVATPNTPSRVSPPSFASKALRGVSEEVSKGRPEPLQLHHHDNSDIPSRVYNESSGEDDPVSGSSKAGSPTSASTPPTPPPVQPILSAEPKKLYENLGIGKPISITNTVSAPRFVSLPSRQPKGPPSGADELGPRNFASRIRRQAIGGLGVLVNAREQRELAVEVQVY</sequence>
<gene>
    <name evidence="2" type="ORF">Clacol_001568</name>
</gene>